<sequence>MFKDINNMCRAVEVIDRLEFESLLYITQLKEKKVFNNKIYKDNENIKNKGVGENKNGNYNKRFKQAE</sequence>
<dbReference type="VEuPathDB" id="MicrosporidiaDB:HERIO_2649"/>
<name>A0A1X0Q5F8_9MICR</name>
<dbReference type="VEuPathDB" id="MicrosporidiaDB:A0H76_916"/>
<accession>A0A1X0Q5F8</accession>
<reference evidence="1 2" key="1">
    <citation type="journal article" date="2017" name="Environ. Microbiol.">
        <title>Decay of the glycolytic pathway and adaptation to intranuclear parasitism within Enterocytozoonidae microsporidia.</title>
        <authorList>
            <person name="Wiredu Boakye D."/>
            <person name="Jaroenlak P."/>
            <person name="Prachumwat A."/>
            <person name="Williams T.A."/>
            <person name="Bateman K.S."/>
            <person name="Itsathitphaisarn O."/>
            <person name="Sritunyalucksana K."/>
            <person name="Paszkiewicz K.H."/>
            <person name="Moore K.A."/>
            <person name="Stentiford G.D."/>
            <person name="Williams B.A."/>
        </authorList>
    </citation>
    <scope>NUCLEOTIDE SEQUENCE [LARGE SCALE GENOMIC DNA]</scope>
    <source>
        <strain evidence="1 2">GB1</strain>
    </source>
</reference>
<protein>
    <submittedName>
        <fullName evidence="1">Uncharacterized protein</fullName>
    </submittedName>
</protein>
<evidence type="ECO:0000313" key="2">
    <source>
        <dbReference type="Proteomes" id="UP000192356"/>
    </source>
</evidence>
<organism evidence="1 2">
    <name type="scientific">Hepatospora eriocheir</name>
    <dbReference type="NCBI Taxonomy" id="1081669"/>
    <lineage>
        <taxon>Eukaryota</taxon>
        <taxon>Fungi</taxon>
        <taxon>Fungi incertae sedis</taxon>
        <taxon>Microsporidia</taxon>
        <taxon>Hepatosporidae</taxon>
        <taxon>Hepatospora</taxon>
    </lineage>
</organism>
<gene>
    <name evidence="1" type="ORF">HERIO_2649</name>
</gene>
<dbReference type="EMBL" id="LVKB01001170">
    <property type="protein sequence ID" value="ORD92863.1"/>
    <property type="molecule type" value="Genomic_DNA"/>
</dbReference>
<comment type="caution">
    <text evidence="1">The sequence shown here is derived from an EMBL/GenBank/DDBJ whole genome shotgun (WGS) entry which is preliminary data.</text>
</comment>
<dbReference type="Proteomes" id="UP000192356">
    <property type="component" value="Unassembled WGS sequence"/>
</dbReference>
<evidence type="ECO:0000313" key="1">
    <source>
        <dbReference type="EMBL" id="ORD92863.1"/>
    </source>
</evidence>
<dbReference type="AlphaFoldDB" id="A0A1X0Q5F8"/>
<proteinExistence type="predicted"/>
<keyword evidence="2" id="KW-1185">Reference proteome</keyword>